<organism evidence="8 9">
    <name type="scientific">Modestobacter versicolor</name>
    <dbReference type="NCBI Taxonomy" id="429133"/>
    <lineage>
        <taxon>Bacteria</taxon>
        <taxon>Bacillati</taxon>
        <taxon>Actinomycetota</taxon>
        <taxon>Actinomycetes</taxon>
        <taxon>Geodermatophilales</taxon>
        <taxon>Geodermatophilaceae</taxon>
        <taxon>Modestobacter</taxon>
    </lineage>
</organism>
<dbReference type="PANTHER" id="PTHR47756">
    <property type="entry name" value="BLL6612 PROTEIN-RELATED"/>
    <property type="match status" value="1"/>
</dbReference>
<proteinExistence type="inferred from homology"/>
<gene>
    <name evidence="8" type="ORF">FHX36_001023</name>
</gene>
<keyword evidence="2" id="KW-0805">Transcription regulation</keyword>
<dbReference type="AlphaFoldDB" id="A0A839XW76"/>
<dbReference type="Pfam" id="PF20239">
    <property type="entry name" value="DUF6596"/>
    <property type="match status" value="1"/>
</dbReference>
<dbReference type="GO" id="GO:0006352">
    <property type="term" value="P:DNA-templated transcription initiation"/>
    <property type="evidence" value="ECO:0007669"/>
    <property type="project" value="InterPro"/>
</dbReference>
<dbReference type="InterPro" id="IPR013325">
    <property type="entry name" value="RNA_pol_sigma_r2"/>
</dbReference>
<reference evidence="8 9" key="1">
    <citation type="submission" date="2020-08" db="EMBL/GenBank/DDBJ databases">
        <title>Sequencing the genomes of 1000 actinobacteria strains.</title>
        <authorList>
            <person name="Klenk H.-P."/>
        </authorList>
    </citation>
    <scope>NUCLEOTIDE SEQUENCE [LARGE SCALE GENOMIC DNA]</scope>
    <source>
        <strain evidence="8 9">DSM 16678</strain>
    </source>
</reference>
<evidence type="ECO:0000256" key="3">
    <source>
        <dbReference type="ARBA" id="ARBA00023082"/>
    </source>
</evidence>
<dbReference type="SUPFAM" id="SSF88946">
    <property type="entry name" value="Sigma2 domain of RNA polymerase sigma factors"/>
    <property type="match status" value="1"/>
</dbReference>
<keyword evidence="3" id="KW-0731">Sigma factor</keyword>
<dbReference type="InterPro" id="IPR013249">
    <property type="entry name" value="RNA_pol_sigma70_r4_t2"/>
</dbReference>
<dbReference type="InterPro" id="IPR036388">
    <property type="entry name" value="WH-like_DNA-bd_sf"/>
</dbReference>
<dbReference type="Gene3D" id="1.25.40.10">
    <property type="entry name" value="Tetratricopeptide repeat domain"/>
    <property type="match status" value="1"/>
</dbReference>
<evidence type="ECO:0000313" key="9">
    <source>
        <dbReference type="Proteomes" id="UP000580718"/>
    </source>
</evidence>
<dbReference type="NCBIfam" id="TIGR02937">
    <property type="entry name" value="sigma70-ECF"/>
    <property type="match status" value="1"/>
</dbReference>
<feature type="domain" description="DUF6596" evidence="7">
    <location>
        <begin position="195"/>
        <end position="284"/>
    </location>
</feature>
<comment type="similarity">
    <text evidence="1">Belongs to the sigma-70 factor family. ECF subfamily.</text>
</comment>
<evidence type="ECO:0000259" key="5">
    <source>
        <dbReference type="Pfam" id="PF04542"/>
    </source>
</evidence>
<evidence type="ECO:0000256" key="1">
    <source>
        <dbReference type="ARBA" id="ARBA00010641"/>
    </source>
</evidence>
<dbReference type="SUPFAM" id="SSF88659">
    <property type="entry name" value="Sigma3 and sigma4 domains of RNA polymerase sigma factors"/>
    <property type="match status" value="1"/>
</dbReference>
<accession>A0A839XW76</accession>
<dbReference type="RefSeq" id="WP_183513550.1">
    <property type="nucleotide sequence ID" value="NZ_JACIBU010000001.1"/>
</dbReference>
<dbReference type="InterPro" id="IPR046531">
    <property type="entry name" value="DUF6596"/>
</dbReference>
<dbReference type="InterPro" id="IPR011990">
    <property type="entry name" value="TPR-like_helical_dom_sf"/>
</dbReference>
<feature type="domain" description="RNA polymerase sigma factor 70 region 4 type 2" evidence="6">
    <location>
        <begin position="121"/>
        <end position="172"/>
    </location>
</feature>
<dbReference type="PANTHER" id="PTHR47756:SF2">
    <property type="entry name" value="BLL6612 PROTEIN"/>
    <property type="match status" value="1"/>
</dbReference>
<dbReference type="Pfam" id="PF08281">
    <property type="entry name" value="Sigma70_r4_2"/>
    <property type="match status" value="1"/>
</dbReference>
<evidence type="ECO:0000256" key="2">
    <source>
        <dbReference type="ARBA" id="ARBA00023015"/>
    </source>
</evidence>
<evidence type="ECO:0000259" key="7">
    <source>
        <dbReference type="Pfam" id="PF20239"/>
    </source>
</evidence>
<dbReference type="InterPro" id="IPR007627">
    <property type="entry name" value="RNA_pol_sigma70_r2"/>
</dbReference>
<dbReference type="InterPro" id="IPR014284">
    <property type="entry name" value="RNA_pol_sigma-70_dom"/>
</dbReference>
<keyword evidence="4" id="KW-0804">Transcription</keyword>
<dbReference type="Proteomes" id="UP000580718">
    <property type="component" value="Unassembled WGS sequence"/>
</dbReference>
<dbReference type="Gene3D" id="1.10.1740.10">
    <property type="match status" value="1"/>
</dbReference>
<dbReference type="GO" id="GO:0003677">
    <property type="term" value="F:DNA binding"/>
    <property type="evidence" value="ECO:0007669"/>
    <property type="project" value="InterPro"/>
</dbReference>
<dbReference type="Gene3D" id="1.10.10.10">
    <property type="entry name" value="Winged helix-like DNA-binding domain superfamily/Winged helix DNA-binding domain"/>
    <property type="match status" value="1"/>
</dbReference>
<dbReference type="Pfam" id="PF04542">
    <property type="entry name" value="Sigma70_r2"/>
    <property type="match status" value="1"/>
</dbReference>
<evidence type="ECO:0000256" key="4">
    <source>
        <dbReference type="ARBA" id="ARBA00023163"/>
    </source>
</evidence>
<name>A0A839XW76_9ACTN</name>
<dbReference type="EMBL" id="JACIBU010000001">
    <property type="protein sequence ID" value="MBB3675288.1"/>
    <property type="molecule type" value="Genomic_DNA"/>
</dbReference>
<dbReference type="InterPro" id="IPR013324">
    <property type="entry name" value="RNA_pol_sigma_r3/r4-like"/>
</dbReference>
<dbReference type="GO" id="GO:0016987">
    <property type="term" value="F:sigma factor activity"/>
    <property type="evidence" value="ECO:0007669"/>
    <property type="project" value="UniProtKB-KW"/>
</dbReference>
<evidence type="ECO:0000313" key="8">
    <source>
        <dbReference type="EMBL" id="MBB3675288.1"/>
    </source>
</evidence>
<protein>
    <submittedName>
        <fullName evidence="8">RNA polymerase sigma-70 factor (ECF subfamily)</fullName>
    </submittedName>
</protein>
<feature type="domain" description="RNA polymerase sigma-70 region 2" evidence="5">
    <location>
        <begin position="17"/>
        <end position="81"/>
    </location>
</feature>
<comment type="caution">
    <text evidence="8">The sequence shown here is derived from an EMBL/GenBank/DDBJ whole genome shotgun (WGS) entry which is preliminary data.</text>
</comment>
<evidence type="ECO:0000259" key="6">
    <source>
        <dbReference type="Pfam" id="PF08281"/>
    </source>
</evidence>
<sequence>MTTAGDVVAEAVEAAHRAHWPVLVATTVRLLRDLDAAEDCVQDAFAAAVRTWRTDGVPGNPAAWLTTATRNRALDRLRRSATERRALPALIGESQRLERDGPGRAADDGVRDDGEDLLRLVLLCAHPALAPESRVALTLRALCGVPTGAIARVMLVPEPTLAARLTRAKKKIAGAGIPLRLPAAAERAQRVAGALDVVHLVLTCAHDDPAADDGLAARAVMLARALVRLAPEDTEARGLLALALLTGARSAARRDDAGAVVLLADQDRSRWDAAAITEGLALVRGLLPHPAGRFTLQAAIAAEHARAVTAAATDWRQVLRLYDALLAEWPTPVVALNRAVALAEVDGPSAALRALRAVADDPVLARYPWLPATRAELHRRSGDPVAAAAEYRAALAMPVSPADAAFLRARLAAVTDGR</sequence>